<gene>
    <name evidence="5" type="ORF">E3N84_03125</name>
</gene>
<dbReference type="Gene3D" id="1.10.357.140">
    <property type="entry name" value="UbiA prenyltransferase"/>
    <property type="match status" value="1"/>
</dbReference>
<dbReference type="CDD" id="cd13956">
    <property type="entry name" value="PT_UbiA"/>
    <property type="match status" value="1"/>
</dbReference>
<name>A0A4R8VBB7_9MICO</name>
<keyword evidence="2" id="KW-0812">Transmembrane</keyword>
<dbReference type="InterPro" id="IPR000537">
    <property type="entry name" value="UbiA_prenyltransferase"/>
</dbReference>
<proteinExistence type="predicted"/>
<protein>
    <submittedName>
        <fullName evidence="5">1,4-dihydroxy-2-naphthoate prenyltransferase</fullName>
    </submittedName>
</protein>
<comment type="subcellular location">
    <subcellularLocation>
        <location evidence="1">Membrane</location>
        <topology evidence="1">Multi-pass membrane protein</topology>
    </subcellularLocation>
</comment>
<evidence type="ECO:0000256" key="4">
    <source>
        <dbReference type="ARBA" id="ARBA00023136"/>
    </source>
</evidence>
<evidence type="ECO:0000256" key="3">
    <source>
        <dbReference type="ARBA" id="ARBA00022989"/>
    </source>
</evidence>
<evidence type="ECO:0000313" key="5">
    <source>
        <dbReference type="EMBL" id="TFB79137.1"/>
    </source>
</evidence>
<keyword evidence="3" id="KW-1133">Transmembrane helix</keyword>
<dbReference type="RefSeq" id="WP_104095015.1">
    <property type="nucleotide sequence ID" value="NZ_JACHBP010000001.1"/>
</dbReference>
<dbReference type="Proteomes" id="UP000298488">
    <property type="component" value="Unassembled WGS sequence"/>
</dbReference>
<comment type="caution">
    <text evidence="5">The sequence shown here is derived from an EMBL/GenBank/DDBJ whole genome shotgun (WGS) entry which is preliminary data.</text>
</comment>
<dbReference type="GO" id="GO:0016765">
    <property type="term" value="F:transferase activity, transferring alkyl or aryl (other than methyl) groups"/>
    <property type="evidence" value="ECO:0007669"/>
    <property type="project" value="InterPro"/>
</dbReference>
<organism evidence="5 6">
    <name type="scientific">Terrimesophilobacter mesophilus</name>
    <dbReference type="NCBI Taxonomy" id="433647"/>
    <lineage>
        <taxon>Bacteria</taxon>
        <taxon>Bacillati</taxon>
        <taxon>Actinomycetota</taxon>
        <taxon>Actinomycetes</taxon>
        <taxon>Micrococcales</taxon>
        <taxon>Microbacteriaceae</taxon>
        <taxon>Terrimesophilobacter</taxon>
    </lineage>
</organism>
<dbReference type="OrthoDB" id="3212588at2"/>
<dbReference type="AlphaFoldDB" id="A0A4R8VBB7"/>
<reference evidence="5 6" key="1">
    <citation type="submission" date="2019-03" db="EMBL/GenBank/DDBJ databases">
        <title>Genomics of glacier-inhabiting Cryobacterium strains.</title>
        <authorList>
            <person name="Liu Q."/>
            <person name="Xin Y.-H."/>
        </authorList>
    </citation>
    <scope>NUCLEOTIDE SEQUENCE [LARGE SCALE GENOMIC DNA]</scope>
    <source>
        <strain evidence="5 6">CGMCC 1.10440</strain>
    </source>
</reference>
<dbReference type="Pfam" id="PF01040">
    <property type="entry name" value="UbiA"/>
    <property type="match status" value="1"/>
</dbReference>
<keyword evidence="4" id="KW-0472">Membrane</keyword>
<dbReference type="EMBL" id="SOFI01000003">
    <property type="protein sequence ID" value="TFB79137.1"/>
    <property type="molecule type" value="Genomic_DNA"/>
</dbReference>
<dbReference type="GO" id="GO:0016020">
    <property type="term" value="C:membrane"/>
    <property type="evidence" value="ECO:0007669"/>
    <property type="project" value="UniProtKB-SubCell"/>
</dbReference>
<evidence type="ECO:0000313" key="6">
    <source>
        <dbReference type="Proteomes" id="UP000298488"/>
    </source>
</evidence>
<dbReference type="InterPro" id="IPR044878">
    <property type="entry name" value="UbiA_sf"/>
</dbReference>
<evidence type="ECO:0000256" key="1">
    <source>
        <dbReference type="ARBA" id="ARBA00004141"/>
    </source>
</evidence>
<keyword evidence="6" id="KW-1185">Reference proteome</keyword>
<accession>A0A4R8VBB7</accession>
<keyword evidence="5" id="KW-0808">Transferase</keyword>
<sequence>MPIDRQHPALALAFALARSTHPGPTLAVTLVTVLLGAGAGLEPWRLIVLGAAMLMGQTSVGLSNDWLDADRDRAAGRTDKPVARGDVGGSVVRGTAFATVLLAIALTLPLGIPATIAHALFIAAGWGYNLWFKFSALSVLPYVVGFGALPAIVTLALPSPALPAPWALAAGALLGVSAHFANALPDLDADRETGVVGLPHRFGVRASAIVTFAALAAASGLVVFGPGMAHPVGWVALGLESMIAVTGGVLAITRSPARPLFRLVILGALVAVAALVLSGSSLVR</sequence>
<evidence type="ECO:0000256" key="2">
    <source>
        <dbReference type="ARBA" id="ARBA00022692"/>
    </source>
</evidence>